<evidence type="ECO:0000313" key="1">
    <source>
        <dbReference type="EMBL" id="KAI0059369.1"/>
    </source>
</evidence>
<accession>A0ACB8SSL5</accession>
<dbReference type="Proteomes" id="UP000814140">
    <property type="component" value="Unassembled WGS sequence"/>
</dbReference>
<dbReference type="EMBL" id="MU277227">
    <property type="protein sequence ID" value="KAI0059369.1"/>
    <property type="molecule type" value="Genomic_DNA"/>
</dbReference>
<gene>
    <name evidence="1" type="ORF">BV25DRAFT_1829167</name>
</gene>
<evidence type="ECO:0000313" key="2">
    <source>
        <dbReference type="Proteomes" id="UP000814140"/>
    </source>
</evidence>
<proteinExistence type="predicted"/>
<keyword evidence="2" id="KW-1185">Reference proteome</keyword>
<reference evidence="1" key="2">
    <citation type="journal article" date="2022" name="New Phytol.">
        <title>Evolutionary transition to the ectomycorrhizal habit in the genomes of a hyperdiverse lineage of mushroom-forming fungi.</title>
        <authorList>
            <person name="Looney B."/>
            <person name="Miyauchi S."/>
            <person name="Morin E."/>
            <person name="Drula E."/>
            <person name="Courty P.E."/>
            <person name="Kohler A."/>
            <person name="Kuo A."/>
            <person name="LaButti K."/>
            <person name="Pangilinan J."/>
            <person name="Lipzen A."/>
            <person name="Riley R."/>
            <person name="Andreopoulos W."/>
            <person name="He G."/>
            <person name="Johnson J."/>
            <person name="Nolan M."/>
            <person name="Tritt A."/>
            <person name="Barry K.W."/>
            <person name="Grigoriev I.V."/>
            <person name="Nagy L.G."/>
            <person name="Hibbett D."/>
            <person name="Henrissat B."/>
            <person name="Matheny P.B."/>
            <person name="Labbe J."/>
            <person name="Martin F.M."/>
        </authorList>
    </citation>
    <scope>NUCLEOTIDE SEQUENCE</scope>
    <source>
        <strain evidence="1">HHB10654</strain>
    </source>
</reference>
<reference evidence="1" key="1">
    <citation type="submission" date="2021-03" db="EMBL/GenBank/DDBJ databases">
        <authorList>
            <consortium name="DOE Joint Genome Institute"/>
            <person name="Ahrendt S."/>
            <person name="Looney B.P."/>
            <person name="Miyauchi S."/>
            <person name="Morin E."/>
            <person name="Drula E."/>
            <person name="Courty P.E."/>
            <person name="Chicoki N."/>
            <person name="Fauchery L."/>
            <person name="Kohler A."/>
            <person name="Kuo A."/>
            <person name="Labutti K."/>
            <person name="Pangilinan J."/>
            <person name="Lipzen A."/>
            <person name="Riley R."/>
            <person name="Andreopoulos W."/>
            <person name="He G."/>
            <person name="Johnson J."/>
            <person name="Barry K.W."/>
            <person name="Grigoriev I.V."/>
            <person name="Nagy L."/>
            <person name="Hibbett D."/>
            <person name="Henrissat B."/>
            <person name="Matheny P.B."/>
            <person name="Labbe J."/>
            <person name="Martin F."/>
        </authorList>
    </citation>
    <scope>NUCLEOTIDE SEQUENCE</scope>
    <source>
        <strain evidence="1">HHB10654</strain>
    </source>
</reference>
<sequence>MCFPVCPLAILALQVTVVSTGGCSIENTYAVHDTLATGASSEKAWKARITAGSAVLFQMVCATVVLETVRARNGVGLGNLEMIVIEARGIPEHCPVREEFHGHYGTSCGCHGEIAREDK</sequence>
<name>A0ACB8SSL5_9AGAM</name>
<comment type="caution">
    <text evidence="1">The sequence shown here is derived from an EMBL/GenBank/DDBJ whole genome shotgun (WGS) entry which is preliminary data.</text>
</comment>
<protein>
    <submittedName>
        <fullName evidence="1">Uncharacterized protein</fullName>
    </submittedName>
</protein>
<organism evidence="1 2">
    <name type="scientific">Artomyces pyxidatus</name>
    <dbReference type="NCBI Taxonomy" id="48021"/>
    <lineage>
        <taxon>Eukaryota</taxon>
        <taxon>Fungi</taxon>
        <taxon>Dikarya</taxon>
        <taxon>Basidiomycota</taxon>
        <taxon>Agaricomycotina</taxon>
        <taxon>Agaricomycetes</taxon>
        <taxon>Russulales</taxon>
        <taxon>Auriscalpiaceae</taxon>
        <taxon>Artomyces</taxon>
    </lineage>
</organism>